<evidence type="ECO:0000256" key="1">
    <source>
        <dbReference type="ARBA" id="ARBA00004651"/>
    </source>
</evidence>
<evidence type="ECO:0000256" key="11">
    <source>
        <dbReference type="ARBA" id="ARBA00022967"/>
    </source>
</evidence>
<comment type="subcellular location">
    <subcellularLocation>
        <location evidence="1">Cell membrane</location>
        <topology evidence="1">Multi-pass membrane protein</topology>
    </subcellularLocation>
</comment>
<organism evidence="18 19">
    <name type="scientific">Geomesophilobacter sediminis</name>
    <dbReference type="NCBI Taxonomy" id="2798584"/>
    <lineage>
        <taxon>Bacteria</taxon>
        <taxon>Pseudomonadati</taxon>
        <taxon>Thermodesulfobacteriota</taxon>
        <taxon>Desulfuromonadia</taxon>
        <taxon>Geobacterales</taxon>
        <taxon>Geobacteraceae</taxon>
        <taxon>Geomesophilobacter</taxon>
    </lineage>
</organism>
<dbReference type="InterPro" id="IPR023214">
    <property type="entry name" value="HAD_sf"/>
</dbReference>
<feature type="transmembrane region" description="Helical" evidence="15">
    <location>
        <begin position="622"/>
        <end position="643"/>
    </location>
</feature>
<evidence type="ECO:0000256" key="2">
    <source>
        <dbReference type="ARBA" id="ARBA00006024"/>
    </source>
</evidence>
<dbReference type="GO" id="GO:0016887">
    <property type="term" value="F:ATP hydrolysis activity"/>
    <property type="evidence" value="ECO:0007669"/>
    <property type="project" value="InterPro"/>
</dbReference>
<keyword evidence="13" id="KW-0406">Ion transport</keyword>
<evidence type="ECO:0000256" key="6">
    <source>
        <dbReference type="ARBA" id="ARBA00022692"/>
    </source>
</evidence>
<evidence type="ECO:0000256" key="9">
    <source>
        <dbReference type="ARBA" id="ARBA00022840"/>
    </source>
</evidence>
<dbReference type="InterPro" id="IPR008250">
    <property type="entry name" value="ATPase_P-typ_transduc_dom_A_sf"/>
</dbReference>
<dbReference type="GO" id="GO:0005524">
    <property type="term" value="F:ATP binding"/>
    <property type="evidence" value="ECO:0007669"/>
    <property type="project" value="UniProtKB-UniRule"/>
</dbReference>
<evidence type="ECO:0000256" key="12">
    <source>
        <dbReference type="ARBA" id="ARBA00022989"/>
    </source>
</evidence>
<dbReference type="NCBIfam" id="TIGR01511">
    <property type="entry name" value="ATPase-IB1_Cu"/>
    <property type="match status" value="1"/>
</dbReference>
<keyword evidence="4 15" id="KW-1003">Cell membrane</keyword>
<dbReference type="Pfam" id="PF00122">
    <property type="entry name" value="E1-E2_ATPase"/>
    <property type="match status" value="1"/>
</dbReference>
<evidence type="ECO:0000256" key="14">
    <source>
        <dbReference type="ARBA" id="ARBA00023136"/>
    </source>
</evidence>
<comment type="similarity">
    <text evidence="2 15">Belongs to the cation transport ATPase (P-type) (TC 3.A.3) family. Type IB subfamily.</text>
</comment>
<dbReference type="InterPro" id="IPR001757">
    <property type="entry name" value="P_typ_ATPase"/>
</dbReference>
<evidence type="ECO:0000313" key="18">
    <source>
        <dbReference type="EMBL" id="MBJ6726088.1"/>
    </source>
</evidence>
<keyword evidence="8 15" id="KW-0547">Nucleotide-binding</keyword>
<evidence type="ECO:0000256" key="16">
    <source>
        <dbReference type="SAM" id="MobiDB-lite"/>
    </source>
</evidence>
<dbReference type="SUPFAM" id="SSF56784">
    <property type="entry name" value="HAD-like"/>
    <property type="match status" value="1"/>
</dbReference>
<dbReference type="Pfam" id="PF00702">
    <property type="entry name" value="Hydrolase"/>
    <property type="match status" value="1"/>
</dbReference>
<evidence type="ECO:0000256" key="10">
    <source>
        <dbReference type="ARBA" id="ARBA00022842"/>
    </source>
</evidence>
<keyword evidence="14 15" id="KW-0472">Membrane</keyword>
<dbReference type="Gene3D" id="2.70.150.10">
    <property type="entry name" value="Calcium-transporting ATPase, cytoplasmic transduction domain A"/>
    <property type="match status" value="1"/>
</dbReference>
<keyword evidence="12 15" id="KW-1133">Transmembrane helix</keyword>
<name>A0A8J7J4Z5_9BACT</name>
<keyword evidence="7 15" id="KW-0479">Metal-binding</keyword>
<dbReference type="SUPFAM" id="SSF81653">
    <property type="entry name" value="Calcium ATPase, transduction domain A"/>
    <property type="match status" value="1"/>
</dbReference>
<dbReference type="GO" id="GO:0055070">
    <property type="term" value="P:copper ion homeostasis"/>
    <property type="evidence" value="ECO:0007669"/>
    <property type="project" value="TreeGrafter"/>
</dbReference>
<dbReference type="InterPro" id="IPR023298">
    <property type="entry name" value="ATPase_P-typ_TM_dom_sf"/>
</dbReference>
<evidence type="ECO:0000313" key="19">
    <source>
        <dbReference type="Proteomes" id="UP000636888"/>
    </source>
</evidence>
<dbReference type="Proteomes" id="UP000636888">
    <property type="component" value="Unassembled WGS sequence"/>
</dbReference>
<dbReference type="GO" id="GO:0043682">
    <property type="term" value="F:P-type divalent copper transporter activity"/>
    <property type="evidence" value="ECO:0007669"/>
    <property type="project" value="TreeGrafter"/>
</dbReference>
<dbReference type="PROSITE" id="PS00154">
    <property type="entry name" value="ATPASE_E1_E2"/>
    <property type="match status" value="1"/>
</dbReference>
<comment type="caution">
    <text evidence="18">The sequence shown here is derived from an EMBL/GenBank/DDBJ whole genome shotgun (WGS) entry which is preliminary data.</text>
</comment>
<accession>A0A8J7J4Z5</accession>
<dbReference type="Gene3D" id="3.40.50.1000">
    <property type="entry name" value="HAD superfamily/HAD-like"/>
    <property type="match status" value="1"/>
</dbReference>
<keyword evidence="3" id="KW-0813">Transport</keyword>
<dbReference type="RefSeq" id="WP_199384979.1">
    <property type="nucleotide sequence ID" value="NZ_JAEMHM010000012.1"/>
</dbReference>
<evidence type="ECO:0000256" key="13">
    <source>
        <dbReference type="ARBA" id="ARBA00023065"/>
    </source>
</evidence>
<gene>
    <name evidence="18" type="ORF">JFN93_15325</name>
</gene>
<dbReference type="PANTHER" id="PTHR43520:SF5">
    <property type="entry name" value="CATION-TRANSPORTING P-TYPE ATPASE-RELATED"/>
    <property type="match status" value="1"/>
</dbReference>
<protein>
    <submittedName>
        <fullName evidence="18">Heavy metal translocating P-type ATPase</fullName>
    </submittedName>
</protein>
<dbReference type="SUPFAM" id="SSF81665">
    <property type="entry name" value="Calcium ATPase, transmembrane domain M"/>
    <property type="match status" value="1"/>
</dbReference>
<keyword evidence="5" id="KW-0597">Phosphoprotein</keyword>
<feature type="transmembrane region" description="Helical" evidence="15">
    <location>
        <begin position="290"/>
        <end position="316"/>
    </location>
</feature>
<evidence type="ECO:0000256" key="15">
    <source>
        <dbReference type="RuleBase" id="RU362081"/>
    </source>
</evidence>
<dbReference type="NCBIfam" id="TIGR01525">
    <property type="entry name" value="ATPase-IB_hvy"/>
    <property type="match status" value="1"/>
</dbReference>
<evidence type="ECO:0000256" key="7">
    <source>
        <dbReference type="ARBA" id="ARBA00022723"/>
    </source>
</evidence>
<dbReference type="GO" id="GO:0005886">
    <property type="term" value="C:plasma membrane"/>
    <property type="evidence" value="ECO:0007669"/>
    <property type="project" value="UniProtKB-SubCell"/>
</dbReference>
<proteinExistence type="inferred from homology"/>
<feature type="transmembrane region" description="Helical" evidence="15">
    <location>
        <begin position="50"/>
        <end position="71"/>
    </location>
</feature>
<dbReference type="GO" id="GO:0005507">
    <property type="term" value="F:copper ion binding"/>
    <property type="evidence" value="ECO:0007669"/>
    <property type="project" value="TreeGrafter"/>
</dbReference>
<dbReference type="InterPro" id="IPR027256">
    <property type="entry name" value="P-typ_ATPase_IB"/>
</dbReference>
<keyword evidence="10" id="KW-0460">Magnesium</keyword>
<evidence type="ECO:0000256" key="5">
    <source>
        <dbReference type="ARBA" id="ARBA00022553"/>
    </source>
</evidence>
<keyword evidence="19" id="KW-1185">Reference proteome</keyword>
<keyword evidence="6 15" id="KW-0812">Transmembrane</keyword>
<keyword evidence="9 15" id="KW-0067">ATP-binding</keyword>
<dbReference type="PRINTS" id="PR00119">
    <property type="entry name" value="CATATPASE"/>
</dbReference>
<dbReference type="InterPro" id="IPR059000">
    <property type="entry name" value="ATPase_P-type_domA"/>
</dbReference>
<evidence type="ECO:0000256" key="8">
    <source>
        <dbReference type="ARBA" id="ARBA00022741"/>
    </source>
</evidence>
<feature type="transmembrane region" description="Helical" evidence="15">
    <location>
        <begin position="322"/>
        <end position="345"/>
    </location>
</feature>
<dbReference type="EMBL" id="JAEMHM010000012">
    <property type="protein sequence ID" value="MBJ6726088.1"/>
    <property type="molecule type" value="Genomic_DNA"/>
</dbReference>
<feature type="region of interest" description="Disordered" evidence="16">
    <location>
        <begin position="677"/>
        <end position="708"/>
    </location>
</feature>
<dbReference type="NCBIfam" id="TIGR01494">
    <property type="entry name" value="ATPase_P-type"/>
    <property type="match status" value="2"/>
</dbReference>
<sequence>MVTETFSCCSHCGLPIRGGAGAAPLFCCHACRLAAAIVGKSRDGVRNWALLRLGVGTLLAMNVMMISLLLYADSVNQPTIPLFRKVLFGLSAPALAILLPPFFALPSRRSGASLRMEALVAAGSLSAFAVSAVHTWGGSGPVYYDTATMLPVLVTLGRLLEGAAKSGAAELLRSLEALLPETALRVDDGQCREVPVAELRPGDLIRLRPGERIAADGIIVEGTTTVEEGGFTGEPLPRLCRRGDPVTAGTVNGNGSVVIRAERTGPELLLHRIINLVQKAWRSPSEAERLAARAAALFIPAVLVVAVAALCFWFWQGDPGRGWLAALSVAVVACPCTMGIATPLATSLAIARAAKEGVIVRGGAVMEGIARTDLLYVDKTGTLTQGTPTLTKLLLTGDVLGEEELLGCLAALERGTSHPLGKAVIAATQARGIEEGVAAGIVLHPGMGIEGRVTRQGKEGLMSAGNAGPADDWGAEVAGLTAIDVTWDGAPAGRLFFHDPLRPDAAGAVAAVRARGIRCALLSGDRAEAARSVAASVGIERVEAPRTPAQKLQIVSEADSGTSVAMVGDGINDAPALAAADTGIAIGAGTDLARQSGNVVILSSRLGLIPWLIDLSRESRKIVVGNFAWSFIYNALAVAAAAAGLLHPLLAALAMVFSSLTVLGNSLRITAFKSLPDPALSDSESETVTAPPGSTIERERCSSSQSLL</sequence>
<dbReference type="InterPro" id="IPR023299">
    <property type="entry name" value="ATPase_P-typ_cyto_dom_N"/>
</dbReference>
<evidence type="ECO:0000259" key="17">
    <source>
        <dbReference type="Pfam" id="PF00122"/>
    </source>
</evidence>
<dbReference type="AlphaFoldDB" id="A0A8J7J4Z5"/>
<dbReference type="Gene3D" id="3.40.1110.10">
    <property type="entry name" value="Calcium-transporting ATPase, cytoplasmic domain N"/>
    <property type="match status" value="1"/>
</dbReference>
<reference evidence="18" key="1">
    <citation type="submission" date="2020-12" db="EMBL/GenBank/DDBJ databases">
        <title>Geomonas sp. Red875, isolated from river sediment.</title>
        <authorList>
            <person name="Xu Z."/>
            <person name="Zhang Z."/>
            <person name="Masuda Y."/>
            <person name="Itoh H."/>
            <person name="Senoo K."/>
        </authorList>
    </citation>
    <scope>NUCLEOTIDE SEQUENCE</scope>
    <source>
        <strain evidence="18">Red875</strain>
    </source>
</reference>
<keyword evidence="11" id="KW-1278">Translocase</keyword>
<dbReference type="InterPro" id="IPR018303">
    <property type="entry name" value="ATPase_P-typ_P_site"/>
</dbReference>
<evidence type="ECO:0000256" key="3">
    <source>
        <dbReference type="ARBA" id="ARBA00022448"/>
    </source>
</evidence>
<dbReference type="PANTHER" id="PTHR43520">
    <property type="entry name" value="ATP7, ISOFORM B"/>
    <property type="match status" value="1"/>
</dbReference>
<feature type="domain" description="P-type ATPase A" evidence="17">
    <location>
        <begin position="178"/>
        <end position="278"/>
    </location>
</feature>
<dbReference type="InterPro" id="IPR036412">
    <property type="entry name" value="HAD-like_sf"/>
</dbReference>
<evidence type="ECO:0000256" key="4">
    <source>
        <dbReference type="ARBA" id="ARBA00022475"/>
    </source>
</evidence>
<feature type="transmembrane region" description="Helical" evidence="15">
    <location>
        <begin position="86"/>
        <end position="106"/>
    </location>
</feature>
<feature type="transmembrane region" description="Helical" evidence="15">
    <location>
        <begin position="649"/>
        <end position="667"/>
    </location>
</feature>